<evidence type="ECO:0000313" key="10">
    <source>
        <dbReference type="EMBL" id="KAL2071271.1"/>
    </source>
</evidence>
<dbReference type="InterPro" id="IPR036851">
    <property type="entry name" value="Chloroperoxidase-like_sf"/>
</dbReference>
<keyword evidence="11" id="KW-1185">Reference proteome</keyword>
<keyword evidence="8" id="KW-0732">Signal</keyword>
<organism evidence="10 11">
    <name type="scientific">Oculimacula yallundae</name>
    <dbReference type="NCBI Taxonomy" id="86028"/>
    <lineage>
        <taxon>Eukaryota</taxon>
        <taxon>Fungi</taxon>
        <taxon>Dikarya</taxon>
        <taxon>Ascomycota</taxon>
        <taxon>Pezizomycotina</taxon>
        <taxon>Leotiomycetes</taxon>
        <taxon>Helotiales</taxon>
        <taxon>Ploettnerulaceae</taxon>
        <taxon>Oculimacula</taxon>
    </lineage>
</organism>
<evidence type="ECO:0000313" key="11">
    <source>
        <dbReference type="Proteomes" id="UP001595075"/>
    </source>
</evidence>
<reference evidence="10 11" key="1">
    <citation type="journal article" date="2024" name="Commun. Biol.">
        <title>Comparative genomic analysis of thermophilic fungi reveals convergent evolutionary adaptations and gene losses.</title>
        <authorList>
            <person name="Steindorff A.S."/>
            <person name="Aguilar-Pontes M.V."/>
            <person name="Robinson A.J."/>
            <person name="Andreopoulos B."/>
            <person name="LaButti K."/>
            <person name="Kuo A."/>
            <person name="Mondo S."/>
            <person name="Riley R."/>
            <person name="Otillar R."/>
            <person name="Haridas S."/>
            <person name="Lipzen A."/>
            <person name="Grimwood J."/>
            <person name="Schmutz J."/>
            <person name="Clum A."/>
            <person name="Reid I.D."/>
            <person name="Moisan M.C."/>
            <person name="Butler G."/>
            <person name="Nguyen T.T.M."/>
            <person name="Dewar K."/>
            <person name="Conant G."/>
            <person name="Drula E."/>
            <person name="Henrissat B."/>
            <person name="Hansel C."/>
            <person name="Singer S."/>
            <person name="Hutchinson M.I."/>
            <person name="de Vries R.P."/>
            <person name="Natvig D.O."/>
            <person name="Powell A.J."/>
            <person name="Tsang A."/>
            <person name="Grigoriev I.V."/>
        </authorList>
    </citation>
    <scope>NUCLEOTIDE SEQUENCE [LARGE SCALE GENOMIC DNA]</scope>
    <source>
        <strain evidence="10 11">CBS 494.80</strain>
    </source>
</reference>
<dbReference type="Pfam" id="PF01328">
    <property type="entry name" value="Peroxidase_2"/>
    <property type="match status" value="1"/>
</dbReference>
<keyword evidence="6" id="KW-0408">Iron</keyword>
<dbReference type="Proteomes" id="UP001595075">
    <property type="component" value="Unassembled WGS sequence"/>
</dbReference>
<name>A0ABR4CPI1_9HELO</name>
<keyword evidence="4" id="KW-0479">Metal-binding</keyword>
<dbReference type="EMBL" id="JAZHXI010000005">
    <property type="protein sequence ID" value="KAL2071271.1"/>
    <property type="molecule type" value="Genomic_DNA"/>
</dbReference>
<evidence type="ECO:0000256" key="4">
    <source>
        <dbReference type="ARBA" id="ARBA00022723"/>
    </source>
</evidence>
<evidence type="ECO:0000256" key="6">
    <source>
        <dbReference type="ARBA" id="ARBA00023004"/>
    </source>
</evidence>
<evidence type="ECO:0000256" key="5">
    <source>
        <dbReference type="ARBA" id="ARBA00023002"/>
    </source>
</evidence>
<dbReference type="InterPro" id="IPR000028">
    <property type="entry name" value="Chloroperoxidase"/>
</dbReference>
<feature type="chain" id="PRO_5046028640" description="Heme haloperoxidase family profile domain-containing protein" evidence="8">
    <location>
        <begin position="17"/>
        <end position="234"/>
    </location>
</feature>
<comment type="cofactor">
    <cofactor evidence="1">
        <name>heme b</name>
        <dbReference type="ChEBI" id="CHEBI:60344"/>
    </cofactor>
</comment>
<gene>
    <name evidence="10" type="ORF">VTL71DRAFT_12506</name>
</gene>
<keyword evidence="5" id="KW-0560">Oxidoreductase</keyword>
<evidence type="ECO:0000259" key="9">
    <source>
        <dbReference type="PROSITE" id="PS51405"/>
    </source>
</evidence>
<evidence type="ECO:0000256" key="8">
    <source>
        <dbReference type="SAM" id="SignalP"/>
    </source>
</evidence>
<evidence type="ECO:0000256" key="7">
    <source>
        <dbReference type="ARBA" id="ARBA00025795"/>
    </source>
</evidence>
<evidence type="ECO:0000256" key="3">
    <source>
        <dbReference type="ARBA" id="ARBA00022617"/>
    </source>
</evidence>
<accession>A0ABR4CPI1</accession>
<keyword evidence="2" id="KW-0575">Peroxidase</keyword>
<feature type="signal peptide" evidence="8">
    <location>
        <begin position="1"/>
        <end position="16"/>
    </location>
</feature>
<proteinExistence type="inferred from homology"/>
<comment type="similarity">
    <text evidence="7">Belongs to the chloroperoxidase family.</text>
</comment>
<dbReference type="Gene3D" id="1.10.489.10">
    <property type="entry name" value="Chloroperoxidase-like"/>
    <property type="match status" value="1"/>
</dbReference>
<feature type="domain" description="Heme haloperoxidase family profile" evidence="9">
    <location>
        <begin position="18"/>
        <end position="226"/>
    </location>
</feature>
<dbReference type="PROSITE" id="PS51405">
    <property type="entry name" value="HEME_HALOPEROXIDASE"/>
    <property type="match status" value="1"/>
</dbReference>
<dbReference type="SUPFAM" id="SSF47571">
    <property type="entry name" value="Cloroperoxidase"/>
    <property type="match status" value="1"/>
</dbReference>
<comment type="caution">
    <text evidence="10">The sequence shown here is derived from an EMBL/GenBank/DDBJ whole genome shotgun (WGS) entry which is preliminary data.</text>
</comment>
<dbReference type="PANTHER" id="PTHR33577">
    <property type="entry name" value="STERIGMATOCYSTIN BIOSYNTHESIS PEROXIDASE STCC-RELATED"/>
    <property type="match status" value="1"/>
</dbReference>
<evidence type="ECO:0000256" key="2">
    <source>
        <dbReference type="ARBA" id="ARBA00022559"/>
    </source>
</evidence>
<dbReference type="PANTHER" id="PTHR33577:SF19">
    <property type="entry name" value="HEME HALOPEROXIDASE FAMILY PROFILE DOMAIN-CONTAINING PROTEIN-RELATED"/>
    <property type="match status" value="1"/>
</dbReference>
<sequence>MKYATVLAALATVAYCQNANPYVAPTAKDRRGPCPMVNTLANHGFLPHNGLNISLADLLVAFEKGVNLAPAATTLVGKKGLLASTTGNNNTFNIDDLNKHGVIEHDGSLSRGDDAQGDNHSFNAKIWAATTATFKNKTISLPAAIDARKTRLAAAKAANPKFKMSADDVQFSAIETALYMTVMEDPQAKTQARKEWVDILFMKERLPIAEGWKKSATQLTAPGLLKLAGEIGKA</sequence>
<keyword evidence="3" id="KW-0349">Heme</keyword>
<evidence type="ECO:0000256" key="1">
    <source>
        <dbReference type="ARBA" id="ARBA00001970"/>
    </source>
</evidence>
<protein>
    <recommendedName>
        <fullName evidence="9">Heme haloperoxidase family profile domain-containing protein</fullName>
    </recommendedName>
</protein>